<organism evidence="1 2">
    <name type="scientific">Pocillopora damicornis</name>
    <name type="common">Cauliflower coral</name>
    <name type="synonym">Millepora damicornis</name>
    <dbReference type="NCBI Taxonomy" id="46731"/>
    <lineage>
        <taxon>Eukaryota</taxon>
        <taxon>Metazoa</taxon>
        <taxon>Cnidaria</taxon>
        <taxon>Anthozoa</taxon>
        <taxon>Hexacorallia</taxon>
        <taxon>Scleractinia</taxon>
        <taxon>Astrocoeniina</taxon>
        <taxon>Pocilloporidae</taxon>
        <taxon>Pocillopora</taxon>
    </lineage>
</organism>
<proteinExistence type="predicted"/>
<dbReference type="Proteomes" id="UP000275408">
    <property type="component" value="Unassembled WGS sequence"/>
</dbReference>
<evidence type="ECO:0000313" key="2">
    <source>
        <dbReference type="Proteomes" id="UP000275408"/>
    </source>
</evidence>
<name>A0A3M6U6F8_POCDA</name>
<accession>A0A3M6U6F8</accession>
<keyword evidence="2" id="KW-1185">Reference proteome</keyword>
<evidence type="ECO:0000313" key="1">
    <source>
        <dbReference type="EMBL" id="RMX49263.1"/>
    </source>
</evidence>
<reference evidence="1 2" key="1">
    <citation type="journal article" date="2018" name="Sci. Rep.">
        <title>Comparative analysis of the Pocillopora damicornis genome highlights role of immune system in coral evolution.</title>
        <authorList>
            <person name="Cunning R."/>
            <person name="Bay R.A."/>
            <person name="Gillette P."/>
            <person name="Baker A.C."/>
            <person name="Traylor-Knowles N."/>
        </authorList>
    </citation>
    <scope>NUCLEOTIDE SEQUENCE [LARGE SCALE GENOMIC DNA]</scope>
    <source>
        <strain evidence="1">RSMAS</strain>
        <tissue evidence="1">Whole animal</tissue>
    </source>
</reference>
<dbReference type="AlphaFoldDB" id="A0A3M6U6F8"/>
<gene>
    <name evidence="1" type="ORF">pdam_00013564</name>
</gene>
<dbReference type="EMBL" id="RCHS01002152">
    <property type="protein sequence ID" value="RMX49263.1"/>
    <property type="molecule type" value="Genomic_DNA"/>
</dbReference>
<comment type="caution">
    <text evidence="1">The sequence shown here is derived from an EMBL/GenBank/DDBJ whole genome shotgun (WGS) entry which is preliminary data.</text>
</comment>
<protein>
    <submittedName>
        <fullName evidence="1">Uncharacterized protein</fullName>
    </submittedName>
</protein>
<sequence length="276" mass="32006">MKYFAIGRNNARPVFDLWLLNPMLRACLLSLNKDLKSNDAKDRLAAGLRENPKQFTDIFDERKSRLLTEEIKKACKKKQGDKTFCSSSSELVQLVDTYQEVKYESRTRLETIKSGCDTSWDLPNITKKSECMFWEAIVQVDVYLRSLRPPVAGNVQRLLNTNIDYPTFRRLTEMDRILEIVQNQKTAMNKLVEWLNTELTEKINKRFKGLQTYFQMVETFEKVKAKADVNFINQRVGKYKSEIVSLSKQLGDKFNEILNLAIAAVAREIAEDITQV</sequence>